<dbReference type="EMBL" id="JAKZEL010000011">
    <property type="protein sequence ID" value="KAI4539064.1"/>
    <property type="molecule type" value="Genomic_DNA"/>
</dbReference>
<name>A0AAD4Y8U8_OVIAM</name>
<protein>
    <submittedName>
        <fullName evidence="2">Uncharacterized protein</fullName>
    </submittedName>
</protein>
<dbReference type="Proteomes" id="UP001214576">
    <property type="component" value="Unassembled WGS sequence"/>
</dbReference>
<evidence type="ECO:0000313" key="2">
    <source>
        <dbReference type="EMBL" id="KAI4539064.1"/>
    </source>
</evidence>
<reference evidence="2" key="1">
    <citation type="submission" date="2022-03" db="EMBL/GenBank/DDBJ databases">
        <title>Genomic analyses of argali, domestic sheep and their hybrids provide insights into chromosomal evolution, heterosis and genetic basis of agronomic traits.</title>
        <authorList>
            <person name="Li M."/>
        </authorList>
    </citation>
    <scope>NUCLEOTIDE SEQUENCE</scope>
    <source>
        <strain evidence="2">CAU-MHL-2022a</strain>
        <tissue evidence="2">Skin</tissue>
    </source>
</reference>
<comment type="caution">
    <text evidence="2">The sequence shown here is derived from an EMBL/GenBank/DDBJ whole genome shotgun (WGS) entry which is preliminary data.</text>
</comment>
<feature type="non-terminal residue" evidence="2">
    <location>
        <position position="313"/>
    </location>
</feature>
<feature type="compositionally biased region" description="Basic and acidic residues" evidence="1">
    <location>
        <begin position="80"/>
        <end position="92"/>
    </location>
</feature>
<feature type="region of interest" description="Disordered" evidence="1">
    <location>
        <begin position="1"/>
        <end position="22"/>
    </location>
</feature>
<evidence type="ECO:0000256" key="1">
    <source>
        <dbReference type="SAM" id="MobiDB-lite"/>
    </source>
</evidence>
<gene>
    <name evidence="2" type="ORF">MG293_010456</name>
</gene>
<feature type="compositionally biased region" description="Basic and acidic residues" evidence="1">
    <location>
        <begin position="1"/>
        <end position="12"/>
    </location>
</feature>
<feature type="region of interest" description="Disordered" evidence="1">
    <location>
        <begin position="290"/>
        <end position="313"/>
    </location>
</feature>
<proteinExistence type="predicted"/>
<feature type="region of interest" description="Disordered" evidence="1">
    <location>
        <begin position="164"/>
        <end position="275"/>
    </location>
</feature>
<feature type="region of interest" description="Disordered" evidence="1">
    <location>
        <begin position="80"/>
        <end position="137"/>
    </location>
</feature>
<keyword evidence="3" id="KW-1185">Reference proteome</keyword>
<sequence>AGVQRNREKLTENESDGEEPFFRNRDTPAGVCLCGSLGVPGVSTSAFRELSLQCSCLLTAKHTESLWGCLCCGRRKGEEGRREERKGEMEERKRKKRELEEEGVDEQRGERQAAGGSPRGRAVLPTRSGPSLYRLQPDFPLRTEKMGFCAPGLLRNFSGEMQTEVDKLNEQSPQKARLKVSNISAVKGRKASADGSSWRPFLDPASAHTRGTEPPLTPLRPACWERGSQPLCPSNKEPGKPRDGGGVPPPPPERRSAGGRVLNSPLGPVSPVTAPGFPCEQSAPLICSGQAQRRQGQLGGLLPGLRSTLGPRS</sequence>
<dbReference type="AlphaFoldDB" id="A0AAD4Y8U8"/>
<organism evidence="2 3">
    <name type="scientific">Ovis ammon polii</name>
    <dbReference type="NCBI Taxonomy" id="230172"/>
    <lineage>
        <taxon>Eukaryota</taxon>
        <taxon>Metazoa</taxon>
        <taxon>Chordata</taxon>
        <taxon>Craniata</taxon>
        <taxon>Vertebrata</taxon>
        <taxon>Euteleostomi</taxon>
        <taxon>Mammalia</taxon>
        <taxon>Eutheria</taxon>
        <taxon>Laurasiatheria</taxon>
        <taxon>Artiodactyla</taxon>
        <taxon>Ruminantia</taxon>
        <taxon>Pecora</taxon>
        <taxon>Bovidae</taxon>
        <taxon>Caprinae</taxon>
        <taxon>Ovis</taxon>
    </lineage>
</organism>
<accession>A0AAD4Y8U8</accession>
<evidence type="ECO:0000313" key="3">
    <source>
        <dbReference type="Proteomes" id="UP001214576"/>
    </source>
</evidence>